<dbReference type="OrthoDB" id="7008234at2"/>
<evidence type="ECO:0000313" key="3">
    <source>
        <dbReference type="Proteomes" id="UP000243413"/>
    </source>
</evidence>
<dbReference type="Proteomes" id="UP000243413">
    <property type="component" value="Chromosome I"/>
</dbReference>
<evidence type="ECO:0000313" key="1">
    <source>
        <dbReference type="EMBL" id="GAA6131721.1"/>
    </source>
</evidence>
<protein>
    <submittedName>
        <fullName evidence="2">Uncharacterized protein</fullName>
    </submittedName>
</protein>
<name>A0A1H1XUP2_9GAMM</name>
<evidence type="ECO:0000313" key="4">
    <source>
        <dbReference type="Proteomes" id="UP001486808"/>
    </source>
</evidence>
<dbReference type="EMBL" id="BAABWD010000002">
    <property type="protein sequence ID" value="GAA6131721.1"/>
    <property type="molecule type" value="Genomic_DNA"/>
</dbReference>
<dbReference type="RefSeq" id="WP_157719403.1">
    <property type="nucleotide sequence ID" value="NZ_BAABWD010000002.1"/>
</dbReference>
<reference evidence="1 4" key="3">
    <citation type="submission" date="2024-04" db="EMBL/GenBank/DDBJ databases">
        <title>Draft genome sequence of Halopseudomonas sabulinigri NBRC 116187.</title>
        <authorList>
            <person name="Miyakawa T."/>
            <person name="Kusuya Y."/>
            <person name="Miura T."/>
        </authorList>
    </citation>
    <scope>NUCLEOTIDE SEQUENCE [LARGE SCALE GENOMIC DNA]</scope>
    <source>
        <strain evidence="1 4">4NH20-0042</strain>
    </source>
</reference>
<organism evidence="2 3">
    <name type="scientific">Halopseudomonas sabulinigri</name>
    <dbReference type="NCBI Taxonomy" id="472181"/>
    <lineage>
        <taxon>Bacteria</taxon>
        <taxon>Pseudomonadati</taxon>
        <taxon>Pseudomonadota</taxon>
        <taxon>Gammaproteobacteria</taxon>
        <taxon>Pseudomonadales</taxon>
        <taxon>Pseudomonadaceae</taxon>
        <taxon>Halopseudomonas</taxon>
    </lineage>
</organism>
<accession>A0A1H1XUP2</accession>
<sequence>MLISEIVALLTLIGFFLAVSASLANHPGNELEDAAQLPFLEEPDSFDA</sequence>
<dbReference type="AlphaFoldDB" id="A0A1H1XUP2"/>
<dbReference type="EMBL" id="LT629763">
    <property type="protein sequence ID" value="SDT12988.1"/>
    <property type="molecule type" value="Genomic_DNA"/>
</dbReference>
<dbReference type="STRING" id="472181.SAMN05216271_3678"/>
<reference evidence="2" key="1">
    <citation type="submission" date="2016-10" db="EMBL/GenBank/DDBJ databases">
        <authorList>
            <person name="de Groot N.N."/>
        </authorList>
    </citation>
    <scope>NUCLEOTIDE SEQUENCE [LARGE SCALE GENOMIC DNA]</scope>
    <source>
        <strain evidence="2">JCM 14963</strain>
    </source>
</reference>
<evidence type="ECO:0000313" key="2">
    <source>
        <dbReference type="EMBL" id="SDT12988.1"/>
    </source>
</evidence>
<gene>
    <name evidence="1" type="ORF">NBRC116187_20810</name>
    <name evidence="2" type="ORF">SAMN05216271_3678</name>
</gene>
<reference evidence="3" key="2">
    <citation type="submission" date="2016-10" db="EMBL/GenBank/DDBJ databases">
        <authorList>
            <person name="Varghese N."/>
            <person name="Submissions S."/>
        </authorList>
    </citation>
    <scope>NUCLEOTIDE SEQUENCE [LARGE SCALE GENOMIC DNA]</scope>
    <source>
        <strain evidence="3">JCM 14963</strain>
    </source>
</reference>
<dbReference type="Proteomes" id="UP001486808">
    <property type="component" value="Unassembled WGS sequence"/>
</dbReference>
<proteinExistence type="predicted"/>
<keyword evidence="4" id="KW-1185">Reference proteome</keyword>